<dbReference type="InterPro" id="IPR050678">
    <property type="entry name" value="DNA_Partitioning_ATPase"/>
</dbReference>
<comment type="caution">
    <text evidence="2">The sequence shown here is derived from an EMBL/GenBank/DDBJ whole genome shotgun (WGS) entry which is preliminary data.</text>
</comment>
<dbReference type="Proteomes" id="UP001501563">
    <property type="component" value="Unassembled WGS sequence"/>
</dbReference>
<evidence type="ECO:0000259" key="1">
    <source>
        <dbReference type="Pfam" id="PF13614"/>
    </source>
</evidence>
<dbReference type="Gene3D" id="3.40.50.300">
    <property type="entry name" value="P-loop containing nucleotide triphosphate hydrolases"/>
    <property type="match status" value="1"/>
</dbReference>
<dbReference type="SUPFAM" id="SSF52540">
    <property type="entry name" value="P-loop containing nucleoside triphosphate hydrolases"/>
    <property type="match status" value="1"/>
</dbReference>
<dbReference type="Pfam" id="PF13614">
    <property type="entry name" value="AAA_31"/>
    <property type="match status" value="1"/>
</dbReference>
<evidence type="ECO:0000313" key="3">
    <source>
        <dbReference type="Proteomes" id="UP001501563"/>
    </source>
</evidence>
<dbReference type="PANTHER" id="PTHR13696">
    <property type="entry name" value="P-LOOP CONTAINING NUCLEOSIDE TRIPHOSPHATE HYDROLASE"/>
    <property type="match status" value="1"/>
</dbReference>
<dbReference type="RefSeq" id="WP_345554459.1">
    <property type="nucleotide sequence ID" value="NZ_BAAAZA010000063.1"/>
</dbReference>
<name>A0ABP7LSN4_9ACTN</name>
<dbReference type="CDD" id="cd02042">
    <property type="entry name" value="ParAB_family"/>
    <property type="match status" value="1"/>
</dbReference>
<dbReference type="InterPro" id="IPR025669">
    <property type="entry name" value="AAA_dom"/>
</dbReference>
<feature type="domain" description="AAA" evidence="1">
    <location>
        <begin position="20"/>
        <end position="201"/>
    </location>
</feature>
<sequence length="313" mass="33347">MLTDQDEEDVPIIHRESLKRVWVVANGKGGVGKTTISANTGGLAAAGGARVLIVDLNGQGNIGRELGYRNSEVDDEGKALYEAVINGSSVVPVPNVRPNLDVAVGGPWVGRLPDHLSLKYEGQAKKQALMLAAALQQASGSYDLVIIDSPPENPPLQQLALAAARWLIVPVKSDSAAIEDGLGGIARQFGLVRKQVNPFLELLGIVLFASGATSTAIRRGVIQDVERTIGGAPMFNSVVRHSEAVARQSRQRGLLAHELEEASVNNPAFWQVRAGEASAEQVISQTSSSVADDLATLTREMFTRMREREGGMT</sequence>
<protein>
    <recommendedName>
        <fullName evidence="1">AAA domain-containing protein</fullName>
    </recommendedName>
</protein>
<proteinExistence type="predicted"/>
<organism evidence="2 3">
    <name type="scientific">Streptomyces lannensis</name>
    <dbReference type="NCBI Taxonomy" id="766498"/>
    <lineage>
        <taxon>Bacteria</taxon>
        <taxon>Bacillati</taxon>
        <taxon>Actinomycetota</taxon>
        <taxon>Actinomycetes</taxon>
        <taxon>Kitasatosporales</taxon>
        <taxon>Streptomycetaceae</taxon>
        <taxon>Streptomyces</taxon>
    </lineage>
</organism>
<accession>A0ABP7LSN4</accession>
<evidence type="ECO:0000313" key="2">
    <source>
        <dbReference type="EMBL" id="GAA3906236.1"/>
    </source>
</evidence>
<dbReference type="EMBL" id="BAAAZA010000063">
    <property type="protein sequence ID" value="GAA3906236.1"/>
    <property type="molecule type" value="Genomic_DNA"/>
</dbReference>
<keyword evidence="3" id="KW-1185">Reference proteome</keyword>
<dbReference type="PANTHER" id="PTHR13696:SF99">
    <property type="entry name" value="COBYRINIC ACID AC-DIAMIDE SYNTHASE"/>
    <property type="match status" value="1"/>
</dbReference>
<gene>
    <name evidence="2" type="ORF">GCM10022207_89600</name>
</gene>
<dbReference type="InterPro" id="IPR027417">
    <property type="entry name" value="P-loop_NTPase"/>
</dbReference>
<reference evidence="3" key="1">
    <citation type="journal article" date="2019" name="Int. J. Syst. Evol. Microbiol.">
        <title>The Global Catalogue of Microorganisms (GCM) 10K type strain sequencing project: providing services to taxonomists for standard genome sequencing and annotation.</title>
        <authorList>
            <consortium name="The Broad Institute Genomics Platform"/>
            <consortium name="The Broad Institute Genome Sequencing Center for Infectious Disease"/>
            <person name="Wu L."/>
            <person name="Ma J."/>
        </authorList>
    </citation>
    <scope>NUCLEOTIDE SEQUENCE [LARGE SCALE GENOMIC DNA]</scope>
    <source>
        <strain evidence="3">JCM 16578</strain>
    </source>
</reference>